<dbReference type="AlphaFoldDB" id="A0A078BDZ8"/>
<evidence type="ECO:0000313" key="3">
    <source>
        <dbReference type="Proteomes" id="UP000039865"/>
    </source>
</evidence>
<feature type="compositionally biased region" description="Low complexity" evidence="1">
    <location>
        <begin position="65"/>
        <end position="87"/>
    </location>
</feature>
<feature type="region of interest" description="Disordered" evidence="1">
    <location>
        <begin position="521"/>
        <end position="541"/>
    </location>
</feature>
<feature type="region of interest" description="Disordered" evidence="1">
    <location>
        <begin position="34"/>
        <end position="87"/>
    </location>
</feature>
<feature type="compositionally biased region" description="Low complexity" evidence="1">
    <location>
        <begin position="989"/>
        <end position="1004"/>
    </location>
</feature>
<organism evidence="2 3">
    <name type="scientific">Stylonychia lemnae</name>
    <name type="common">Ciliate</name>
    <dbReference type="NCBI Taxonomy" id="5949"/>
    <lineage>
        <taxon>Eukaryota</taxon>
        <taxon>Sar</taxon>
        <taxon>Alveolata</taxon>
        <taxon>Ciliophora</taxon>
        <taxon>Intramacronucleata</taxon>
        <taxon>Spirotrichea</taxon>
        <taxon>Stichotrichia</taxon>
        <taxon>Sporadotrichida</taxon>
        <taxon>Oxytrichidae</taxon>
        <taxon>Stylonychinae</taxon>
        <taxon>Stylonychia</taxon>
    </lineage>
</organism>
<dbReference type="Proteomes" id="UP000039865">
    <property type="component" value="Unassembled WGS sequence"/>
</dbReference>
<sequence length="1091" mass="125064">MQNYDNILNIQSQSTAREQSQNLRYAKSNCGYVSRDSSKSNLQYSQQPSQQQVFSYQTSSNNTMASSQNQFSANQSYHQNHQKHQQYNNQVKDSKNFSTTDLHQAGVNSARVTHQNSHVNRNQNMMKKLQTQSPQVQLNNQNQLMSMNNNVLQEQSMNNVHNKNDNIQKAIDNLKHFIKGNFPKNALQQNSKLIQSKNNVQNQKQSSRPQMSMSNMLNQNKQREMSEDPKLLLASSFFNRQQIQQMKTSNQTEEDETDAEEGKRKNPHEPIPAFTSIEIAKKLRYRSEDRYINDRMERELKAYQVEIEKRFGKSQLKDFAFPRVQTQTPLFFSTMAEIQQERTVEENQNERTRKHKQNKMLSIGSNKENIDSDISDFRMDLNQLSSPQSPYGYKAQETSEKLQGANYTINDYKRILQQFLSSGLQSAELTPSQSQQPTFMGQQNQKQLNQIQHQRSQSSRMQQSSQMVSQKVLANAKQAMHEHQNKQKYIQSHKHTNHSNNNGKHLSTMTDQSLTKIHREESEDRDFDTSEHHYDSSRPHFTEGAENDYFVSGNFNENFNGLVESYQTSGLTSSHLKTFDYSNKVVNNKNNILTGYLTNGLNHKQVSSHSRKNTNDGTQKPRKSKEGISLMVDQKISGPKASSKAQDYFKTFYNKPGTNQVKSNDKAIRQPTQSNHSNIVFNQNNEQQNPFVTLSQPNTQSLISSTASNNQPGKSHQSNKSISGKISQPQIISSQIAPNPFQMQVNLKTFAQDNNLKVQTRNNKLTTGSGMHVRAKTTSDFDTCQTATTSKLKSIAVNQDNNQQYRQSEILQMSTNNNGLMSYNLQTIDNTKTSFINASKQQKIPNMQHQNQKRKEARSKANETTKTQANNNSNTRTTVVDDNLNKHVKSLKFSKNSQLIDSRSQYSQIHSTINNGLCTDRQVNPYNQQMKQSQNYQQMLYSHREPTKQIQQRENSHNSIDNKNSNSTTRVNCPYSDARNQHKNMNPRSLLSSQVTSTTASSTQNNYHHGYSSSMFDGNHGASKNNNMKHIYASFQNQVNSAKTSVRKKNKLDAQQQLALARSNSKRDFKVKCMKIDLSKQLEYCTTESSQ</sequence>
<feature type="region of interest" description="Disordered" evidence="1">
    <location>
        <begin position="245"/>
        <end position="270"/>
    </location>
</feature>
<gene>
    <name evidence="2" type="primary">Contig17981.g19117</name>
    <name evidence="2" type="ORF">STYLEM_20969</name>
</gene>
<feature type="compositionally biased region" description="Low complexity" evidence="1">
    <location>
        <begin position="43"/>
        <end position="57"/>
    </location>
</feature>
<dbReference type="EMBL" id="CCKQ01019771">
    <property type="protein sequence ID" value="CDW91808.1"/>
    <property type="molecule type" value="Genomic_DNA"/>
</dbReference>
<feature type="region of interest" description="Disordered" evidence="1">
    <location>
        <begin position="603"/>
        <end position="629"/>
    </location>
</feature>
<feature type="compositionally biased region" description="Polar residues" evidence="1">
    <location>
        <begin position="840"/>
        <end position="850"/>
    </location>
</feature>
<feature type="region of interest" description="Disordered" evidence="1">
    <location>
        <begin position="702"/>
        <end position="725"/>
    </location>
</feature>
<feature type="region of interest" description="Disordered" evidence="1">
    <location>
        <begin position="840"/>
        <end position="882"/>
    </location>
</feature>
<feature type="region of interest" description="Disordered" evidence="1">
    <location>
        <begin position="944"/>
        <end position="1006"/>
    </location>
</feature>
<evidence type="ECO:0000256" key="1">
    <source>
        <dbReference type="SAM" id="MobiDB-lite"/>
    </source>
</evidence>
<feature type="compositionally biased region" description="Polar residues" evidence="1">
    <location>
        <begin position="864"/>
        <end position="880"/>
    </location>
</feature>
<feature type="compositionally biased region" description="Polar residues" evidence="1">
    <location>
        <begin position="702"/>
        <end position="720"/>
    </location>
</feature>
<protein>
    <submittedName>
        <fullName evidence="2">Uncharacterized protein</fullName>
    </submittedName>
</protein>
<name>A0A078BDZ8_STYLE</name>
<feature type="region of interest" description="Disordered" evidence="1">
    <location>
        <begin position="427"/>
        <end position="462"/>
    </location>
</feature>
<feature type="compositionally biased region" description="Polar residues" evidence="1">
    <location>
        <begin position="948"/>
        <end position="971"/>
    </location>
</feature>
<keyword evidence="3" id="KW-1185">Reference proteome</keyword>
<dbReference type="InParanoid" id="A0A078BDZ8"/>
<proteinExistence type="predicted"/>
<feature type="compositionally biased region" description="Low complexity" evidence="1">
    <location>
        <begin position="442"/>
        <end position="462"/>
    </location>
</feature>
<feature type="compositionally biased region" description="Polar residues" evidence="1">
    <location>
        <begin position="427"/>
        <end position="441"/>
    </location>
</feature>
<reference evidence="2 3" key="1">
    <citation type="submission" date="2014-06" db="EMBL/GenBank/DDBJ databases">
        <authorList>
            <person name="Swart Estienne"/>
        </authorList>
    </citation>
    <scope>NUCLEOTIDE SEQUENCE [LARGE SCALE GENOMIC DNA]</scope>
    <source>
        <strain evidence="2 3">130c</strain>
    </source>
</reference>
<evidence type="ECO:0000313" key="2">
    <source>
        <dbReference type="EMBL" id="CDW91808.1"/>
    </source>
</evidence>
<accession>A0A078BDZ8</accession>